<dbReference type="Proteomes" id="UP000479710">
    <property type="component" value="Unassembled WGS sequence"/>
</dbReference>
<proteinExistence type="predicted"/>
<feature type="region of interest" description="Disordered" evidence="1">
    <location>
        <begin position="1"/>
        <end position="35"/>
    </location>
</feature>
<accession>A0A6G1DV25</accession>
<name>A0A6G1DV25_9ORYZ</name>
<evidence type="ECO:0000256" key="1">
    <source>
        <dbReference type="SAM" id="MobiDB-lite"/>
    </source>
</evidence>
<feature type="compositionally biased region" description="Gly residues" evidence="1">
    <location>
        <begin position="8"/>
        <end position="22"/>
    </location>
</feature>
<feature type="compositionally biased region" description="Low complexity" evidence="1">
    <location>
        <begin position="26"/>
        <end position="35"/>
    </location>
</feature>
<sequence length="164" mass="17575">MNDINAAAGGGGGALRGGGGGQVPFRRQGGPARQRQAIVERVKRFVPNEKDIMDKVLVTHYFDTRDNGATTRSSTVFIQHGPNAVRAGRAEQGEGDGDEDLLEAAARHGRSVATAAQEGARGNGEIELLPLRLLHDDDLCRLGLPHRAVPLDGGVYWWWGGRTD</sequence>
<protein>
    <submittedName>
        <fullName evidence="2">Uncharacterized protein</fullName>
    </submittedName>
</protein>
<reference evidence="2 3" key="1">
    <citation type="submission" date="2019-11" db="EMBL/GenBank/DDBJ databases">
        <title>Whole genome sequence of Oryza granulata.</title>
        <authorList>
            <person name="Li W."/>
        </authorList>
    </citation>
    <scope>NUCLEOTIDE SEQUENCE [LARGE SCALE GENOMIC DNA]</scope>
    <source>
        <strain evidence="3">cv. Menghai</strain>
        <tissue evidence="2">Leaf</tissue>
    </source>
</reference>
<organism evidence="2 3">
    <name type="scientific">Oryza meyeriana var. granulata</name>
    <dbReference type="NCBI Taxonomy" id="110450"/>
    <lineage>
        <taxon>Eukaryota</taxon>
        <taxon>Viridiplantae</taxon>
        <taxon>Streptophyta</taxon>
        <taxon>Embryophyta</taxon>
        <taxon>Tracheophyta</taxon>
        <taxon>Spermatophyta</taxon>
        <taxon>Magnoliopsida</taxon>
        <taxon>Liliopsida</taxon>
        <taxon>Poales</taxon>
        <taxon>Poaceae</taxon>
        <taxon>BOP clade</taxon>
        <taxon>Oryzoideae</taxon>
        <taxon>Oryzeae</taxon>
        <taxon>Oryzinae</taxon>
        <taxon>Oryza</taxon>
        <taxon>Oryza meyeriana</taxon>
    </lineage>
</organism>
<comment type="caution">
    <text evidence="2">The sequence shown here is derived from an EMBL/GenBank/DDBJ whole genome shotgun (WGS) entry which is preliminary data.</text>
</comment>
<gene>
    <name evidence="2" type="ORF">E2562_005965</name>
</gene>
<dbReference type="EMBL" id="SPHZ02000005">
    <property type="protein sequence ID" value="KAF0916370.1"/>
    <property type="molecule type" value="Genomic_DNA"/>
</dbReference>
<evidence type="ECO:0000313" key="3">
    <source>
        <dbReference type="Proteomes" id="UP000479710"/>
    </source>
</evidence>
<dbReference type="AlphaFoldDB" id="A0A6G1DV25"/>
<keyword evidence="3" id="KW-1185">Reference proteome</keyword>
<evidence type="ECO:0000313" key="2">
    <source>
        <dbReference type="EMBL" id="KAF0916370.1"/>
    </source>
</evidence>